<protein>
    <recommendedName>
        <fullName evidence="3">Aminoglycoside adenylyltransferase</fullName>
    </recommendedName>
</protein>
<sequence>MNIIDAKELINIEQLMKSFYRPWYIAGGWTIDLAANEMTRTHKDMDICIFREDIPYVITYFNEWDIQVAIPGEHRLVPFITLGDLDPPRYCLHMFKENEFLEILVTDRVENEVIFRKNRNIKLHIDEFSKGTQLRPYINPAWQLLFKSLNTREEDEHDFKIYLNRVNDDHSKKWLLQSMIKANGNKKWIRELESEFEEGGNFL</sequence>
<gene>
    <name evidence="1" type="ORF">P0Y55_08505</name>
</gene>
<organism evidence="1 2">
    <name type="scientific">Candidatus Cohnella colombiensis</name>
    <dbReference type="NCBI Taxonomy" id="3121368"/>
    <lineage>
        <taxon>Bacteria</taxon>
        <taxon>Bacillati</taxon>
        <taxon>Bacillota</taxon>
        <taxon>Bacilli</taxon>
        <taxon>Bacillales</taxon>
        <taxon>Paenibacillaceae</taxon>
        <taxon>Cohnella</taxon>
    </lineage>
</organism>
<dbReference type="Proteomes" id="UP001178662">
    <property type="component" value="Chromosome"/>
</dbReference>
<name>A0AA95F394_9BACL</name>
<reference evidence="1" key="1">
    <citation type="submission" date="2023-03" db="EMBL/GenBank/DDBJ databases">
        <title>Andean soil-derived lignocellulolytic bacterial consortium as a source of novel taxa and putative plastic-active enzymes.</title>
        <authorList>
            <person name="Diaz-Garcia L."/>
            <person name="Chuvochina M."/>
            <person name="Feuerriegel G."/>
            <person name="Bunk B."/>
            <person name="Sproer C."/>
            <person name="Streit W.R."/>
            <person name="Rodriguez L.M."/>
            <person name="Overmann J."/>
            <person name="Jimenez D.J."/>
        </authorList>
    </citation>
    <scope>NUCLEOTIDE SEQUENCE</scope>
    <source>
        <strain evidence="1">MAG 2441</strain>
    </source>
</reference>
<keyword evidence="2" id="KW-1185">Reference proteome</keyword>
<dbReference type="EMBL" id="CP119317">
    <property type="protein sequence ID" value="WEK56073.1"/>
    <property type="molecule type" value="Genomic_DNA"/>
</dbReference>
<dbReference type="Gene3D" id="3.30.460.40">
    <property type="match status" value="1"/>
</dbReference>
<evidence type="ECO:0000313" key="2">
    <source>
        <dbReference type="Proteomes" id="UP001178662"/>
    </source>
</evidence>
<dbReference type="AlphaFoldDB" id="A0AA95F394"/>
<evidence type="ECO:0008006" key="3">
    <source>
        <dbReference type="Google" id="ProtNLM"/>
    </source>
</evidence>
<proteinExistence type="predicted"/>
<evidence type="ECO:0000313" key="1">
    <source>
        <dbReference type="EMBL" id="WEK56073.1"/>
    </source>
</evidence>
<dbReference type="Pfam" id="PF10706">
    <property type="entry name" value="Aminoglyc_resit"/>
    <property type="match status" value="1"/>
</dbReference>
<dbReference type="InterPro" id="IPR019646">
    <property type="entry name" value="Aminoglyc_AdlTrfase"/>
</dbReference>
<accession>A0AA95F394</accession>